<evidence type="ECO:0000256" key="1">
    <source>
        <dbReference type="ARBA" id="ARBA00022516"/>
    </source>
</evidence>
<dbReference type="EMBL" id="CP036150">
    <property type="protein sequence ID" value="QEN07606.1"/>
    <property type="molecule type" value="Genomic_DNA"/>
</dbReference>
<evidence type="ECO:0000256" key="2">
    <source>
        <dbReference type="ARBA" id="ARBA00022801"/>
    </source>
</evidence>
<dbReference type="GO" id="GO:0006633">
    <property type="term" value="P:fatty acid biosynthetic process"/>
    <property type="evidence" value="ECO:0007669"/>
    <property type="project" value="InterPro"/>
</dbReference>
<dbReference type="KEGG" id="ock:EXM22_06250"/>
<dbReference type="PANTHER" id="PTHR38764:SF1">
    <property type="entry name" value="ACYL CARRIER PROTEIN PHOSPHODIESTERASE"/>
    <property type="match status" value="1"/>
</dbReference>
<proteinExistence type="predicted"/>
<dbReference type="GO" id="GO:0008770">
    <property type="term" value="F:[acyl-carrier-protein] phosphodiesterase activity"/>
    <property type="evidence" value="ECO:0007669"/>
    <property type="project" value="InterPro"/>
</dbReference>
<sequence>MNYLAHAFLSPPNDEILIGNMACDMISPKDYTMLTPGIREGFALHHRIDRATDAHEGFKEIRSIFNEDGHPYAGVLVDIICDHYLACFWDEYSSDSLDLFSKRVYGVLKEKADDLPGHFPRLASSIQKEDWFGQFTKLEGLKSGLSRLTYRTSRKLPIDRIMDLVLQKKEVLVPPFHSLMKSLCHEIGPVIQERG</sequence>
<keyword evidence="5" id="KW-1185">Reference proteome</keyword>
<accession>A0A5C1QM28</accession>
<dbReference type="AlphaFoldDB" id="A0A5C1QM28"/>
<dbReference type="Proteomes" id="UP000324209">
    <property type="component" value="Chromosome"/>
</dbReference>
<dbReference type="PANTHER" id="PTHR38764">
    <property type="entry name" value="ACYL CARRIER PROTEIN PHOSPHODIESTERASE"/>
    <property type="match status" value="1"/>
</dbReference>
<keyword evidence="1" id="KW-0444">Lipid biosynthesis</keyword>
<dbReference type="Pfam" id="PF04336">
    <property type="entry name" value="ACP_PD"/>
    <property type="match status" value="1"/>
</dbReference>
<keyword evidence="3" id="KW-0443">Lipid metabolism</keyword>
<organism evidence="4 5">
    <name type="scientific">Oceanispirochaeta crateris</name>
    <dbReference type="NCBI Taxonomy" id="2518645"/>
    <lineage>
        <taxon>Bacteria</taxon>
        <taxon>Pseudomonadati</taxon>
        <taxon>Spirochaetota</taxon>
        <taxon>Spirochaetia</taxon>
        <taxon>Spirochaetales</taxon>
        <taxon>Spirochaetaceae</taxon>
        <taxon>Oceanispirochaeta</taxon>
    </lineage>
</organism>
<evidence type="ECO:0000256" key="3">
    <source>
        <dbReference type="ARBA" id="ARBA00023098"/>
    </source>
</evidence>
<protein>
    <submittedName>
        <fullName evidence="4">DUF479 domain-containing protein</fullName>
    </submittedName>
</protein>
<dbReference type="RefSeq" id="WP_149485686.1">
    <property type="nucleotide sequence ID" value="NZ_CP036150.1"/>
</dbReference>
<name>A0A5C1QM28_9SPIO</name>
<dbReference type="OrthoDB" id="8442777at2"/>
<keyword evidence="2" id="KW-0378">Hydrolase</keyword>
<evidence type="ECO:0000313" key="5">
    <source>
        <dbReference type="Proteomes" id="UP000324209"/>
    </source>
</evidence>
<dbReference type="InterPro" id="IPR007431">
    <property type="entry name" value="ACP_PD"/>
</dbReference>
<evidence type="ECO:0000313" key="4">
    <source>
        <dbReference type="EMBL" id="QEN07606.1"/>
    </source>
</evidence>
<reference evidence="4 5" key="1">
    <citation type="submission" date="2019-02" db="EMBL/GenBank/DDBJ databases">
        <title>Complete Genome Sequence and Methylome Analysis of free living Spirochaetas.</title>
        <authorList>
            <person name="Fomenkov A."/>
            <person name="Dubinina G."/>
            <person name="Leshcheva N."/>
            <person name="Mikheeva N."/>
            <person name="Grabovich M."/>
            <person name="Vincze T."/>
            <person name="Roberts R.J."/>
        </authorList>
    </citation>
    <scope>NUCLEOTIDE SEQUENCE [LARGE SCALE GENOMIC DNA]</scope>
    <source>
        <strain evidence="4 5">K2</strain>
    </source>
</reference>
<gene>
    <name evidence="4" type="ORF">EXM22_06250</name>
</gene>